<dbReference type="SMART" id="SM00856">
    <property type="entry name" value="PMEI"/>
    <property type="match status" value="1"/>
</dbReference>
<dbReference type="Gramene" id="OIT02209">
    <property type="protein sequence ID" value="OIT02209"/>
    <property type="gene ID" value="A4A49_52092"/>
</dbReference>
<dbReference type="AlphaFoldDB" id="A0A1J6J4L9"/>
<comment type="caution">
    <text evidence="6">The sequence shown here is derived from an EMBL/GenBank/DDBJ whole genome shotgun (WGS) entry which is preliminary data.</text>
</comment>
<evidence type="ECO:0000256" key="1">
    <source>
        <dbReference type="ARBA" id="ARBA00022729"/>
    </source>
</evidence>
<comment type="similarity">
    <text evidence="3">Belongs to the PMEI family.</text>
</comment>
<dbReference type="InterPro" id="IPR006501">
    <property type="entry name" value="Pectinesterase_inhib_dom"/>
</dbReference>
<dbReference type="STRING" id="49451.A0A1J6J4L9"/>
<proteinExistence type="inferred from homology"/>
<evidence type="ECO:0000256" key="2">
    <source>
        <dbReference type="ARBA" id="ARBA00023157"/>
    </source>
</evidence>
<accession>A0A1J6J4L9</accession>
<evidence type="ECO:0000313" key="6">
    <source>
        <dbReference type="EMBL" id="OIT02209.1"/>
    </source>
</evidence>
<evidence type="ECO:0000256" key="3">
    <source>
        <dbReference type="ARBA" id="ARBA00038471"/>
    </source>
</evidence>
<dbReference type="SUPFAM" id="SSF101148">
    <property type="entry name" value="Plant invertase/pectin methylesterase inhibitor"/>
    <property type="match status" value="1"/>
</dbReference>
<dbReference type="PANTHER" id="PTHR36710">
    <property type="entry name" value="PECTINESTERASE INHIBITOR-LIKE"/>
    <property type="match status" value="1"/>
</dbReference>
<dbReference type="EMBL" id="MJEQ01037188">
    <property type="protein sequence ID" value="OIT02209.1"/>
    <property type="molecule type" value="Genomic_DNA"/>
</dbReference>
<feature type="chain" id="PRO_5012407974" description="Pectinesterase inhibitor domain-containing protein" evidence="4">
    <location>
        <begin position="28"/>
        <end position="175"/>
    </location>
</feature>
<evidence type="ECO:0000259" key="5">
    <source>
        <dbReference type="SMART" id="SM00856"/>
    </source>
</evidence>
<reference evidence="6" key="1">
    <citation type="submission" date="2016-11" db="EMBL/GenBank/DDBJ databases">
        <title>The genome of Nicotiana attenuata.</title>
        <authorList>
            <person name="Xu S."/>
            <person name="Brockmoeller T."/>
            <person name="Gaquerel E."/>
            <person name="Navarro A."/>
            <person name="Kuhl H."/>
            <person name="Gase K."/>
            <person name="Ling Z."/>
            <person name="Zhou W."/>
            <person name="Kreitzer C."/>
            <person name="Stanke M."/>
            <person name="Tang H."/>
            <person name="Lyons E."/>
            <person name="Pandey P."/>
            <person name="Pandey S.P."/>
            <person name="Timmermann B."/>
            <person name="Baldwin I.T."/>
        </authorList>
    </citation>
    <scope>NUCLEOTIDE SEQUENCE [LARGE SCALE GENOMIC DNA]</scope>
    <source>
        <strain evidence="6">UT</strain>
    </source>
</reference>
<dbReference type="OMA" id="DASFFEH"/>
<keyword evidence="7" id="KW-1185">Reference proteome</keyword>
<dbReference type="Pfam" id="PF04043">
    <property type="entry name" value="PMEI"/>
    <property type="match status" value="1"/>
</dbReference>
<dbReference type="NCBIfam" id="TIGR01614">
    <property type="entry name" value="PME_inhib"/>
    <property type="match status" value="1"/>
</dbReference>
<evidence type="ECO:0000256" key="4">
    <source>
        <dbReference type="SAM" id="SignalP"/>
    </source>
</evidence>
<sequence length="175" mass="19344">MASSFIITSFLVSSFLSILFTSTTVKGDLVSEICAKTPNATLCETLIRSDPRSKIADLDTLGTITFNMTSKLIDSTSALVTSLRDKATNATLKEVYSKCIDQYAFVELNRENAEGYFKDKKCGEVVHFMSRSIGDLLTCDASFFEHSVVEDQKLQQASFSLEQYCSAIIVMAVRL</sequence>
<gene>
    <name evidence="6" type="ORF">A4A49_52092</name>
</gene>
<keyword evidence="1 4" id="KW-0732">Signal</keyword>
<protein>
    <recommendedName>
        <fullName evidence="5">Pectinesterase inhibitor domain-containing protein</fullName>
    </recommendedName>
</protein>
<dbReference type="CDD" id="cd15797">
    <property type="entry name" value="PMEI"/>
    <property type="match status" value="1"/>
</dbReference>
<organism evidence="6 7">
    <name type="scientific">Nicotiana attenuata</name>
    <name type="common">Coyote tobacco</name>
    <dbReference type="NCBI Taxonomy" id="49451"/>
    <lineage>
        <taxon>Eukaryota</taxon>
        <taxon>Viridiplantae</taxon>
        <taxon>Streptophyta</taxon>
        <taxon>Embryophyta</taxon>
        <taxon>Tracheophyta</taxon>
        <taxon>Spermatophyta</taxon>
        <taxon>Magnoliopsida</taxon>
        <taxon>eudicotyledons</taxon>
        <taxon>Gunneridae</taxon>
        <taxon>Pentapetalae</taxon>
        <taxon>asterids</taxon>
        <taxon>lamiids</taxon>
        <taxon>Solanales</taxon>
        <taxon>Solanaceae</taxon>
        <taxon>Nicotianoideae</taxon>
        <taxon>Nicotianeae</taxon>
        <taxon>Nicotiana</taxon>
    </lineage>
</organism>
<dbReference type="InterPro" id="IPR034086">
    <property type="entry name" value="PMEI_plant"/>
</dbReference>
<dbReference type="PANTHER" id="PTHR36710:SF4">
    <property type="entry name" value="PLANT INVERTASE_PECTIN METHYLESTERASE INHIBITOR SUPERFAMILY PROTEIN"/>
    <property type="match status" value="1"/>
</dbReference>
<dbReference type="Proteomes" id="UP000187609">
    <property type="component" value="Unassembled WGS sequence"/>
</dbReference>
<dbReference type="InterPro" id="IPR052421">
    <property type="entry name" value="PCW_Enzyme_Inhibitor"/>
</dbReference>
<dbReference type="Gene3D" id="1.20.140.40">
    <property type="entry name" value="Invertase/pectin methylesterase inhibitor family protein"/>
    <property type="match status" value="1"/>
</dbReference>
<name>A0A1J6J4L9_NICAT</name>
<feature type="domain" description="Pectinesterase inhibitor" evidence="5">
    <location>
        <begin position="25"/>
        <end position="171"/>
    </location>
</feature>
<feature type="signal peptide" evidence="4">
    <location>
        <begin position="1"/>
        <end position="27"/>
    </location>
</feature>
<evidence type="ECO:0000313" key="7">
    <source>
        <dbReference type="Proteomes" id="UP000187609"/>
    </source>
</evidence>
<dbReference type="InterPro" id="IPR035513">
    <property type="entry name" value="Invertase/methylesterase_inhib"/>
</dbReference>
<dbReference type="SMR" id="A0A1J6J4L9"/>
<keyword evidence="2" id="KW-1015">Disulfide bond</keyword>
<dbReference type="GO" id="GO:0046910">
    <property type="term" value="F:pectinesterase inhibitor activity"/>
    <property type="evidence" value="ECO:0007669"/>
    <property type="project" value="InterPro"/>
</dbReference>